<dbReference type="RefSeq" id="WP_282758687.1">
    <property type="nucleotide sequence ID" value="NZ_JASCTH010000005.1"/>
</dbReference>
<keyword evidence="1" id="KW-1133">Transmembrane helix</keyword>
<keyword evidence="1" id="KW-0472">Membrane</keyword>
<gene>
    <name evidence="2" type="ORF">QLQ12_09425</name>
</gene>
<feature type="transmembrane region" description="Helical" evidence="1">
    <location>
        <begin position="309"/>
        <end position="331"/>
    </location>
</feature>
<keyword evidence="1" id="KW-0812">Transmembrane</keyword>
<evidence type="ECO:0000313" key="3">
    <source>
        <dbReference type="Proteomes" id="UP001241758"/>
    </source>
</evidence>
<dbReference type="Proteomes" id="UP001241758">
    <property type="component" value="Unassembled WGS sequence"/>
</dbReference>
<feature type="transmembrane region" description="Helical" evidence="1">
    <location>
        <begin position="20"/>
        <end position="37"/>
    </location>
</feature>
<dbReference type="Pfam" id="PF12679">
    <property type="entry name" value="ABC2_membrane_2"/>
    <property type="match status" value="1"/>
</dbReference>
<evidence type="ECO:0000313" key="2">
    <source>
        <dbReference type="EMBL" id="MDI6098818.1"/>
    </source>
</evidence>
<evidence type="ECO:0000256" key="1">
    <source>
        <dbReference type="SAM" id="Phobius"/>
    </source>
</evidence>
<organism evidence="2 3">
    <name type="scientific">Actinoplanes sandaracinus</name>
    <dbReference type="NCBI Taxonomy" id="3045177"/>
    <lineage>
        <taxon>Bacteria</taxon>
        <taxon>Bacillati</taxon>
        <taxon>Actinomycetota</taxon>
        <taxon>Actinomycetes</taxon>
        <taxon>Micromonosporales</taxon>
        <taxon>Micromonosporaceae</taxon>
        <taxon>Actinoplanes</taxon>
    </lineage>
</organism>
<feature type="transmembrane region" description="Helical" evidence="1">
    <location>
        <begin position="241"/>
        <end position="263"/>
    </location>
</feature>
<reference evidence="2 3" key="1">
    <citation type="submission" date="2023-05" db="EMBL/GenBank/DDBJ databases">
        <title>Actinoplanes sp. NEAU-A12 genome sequencing.</title>
        <authorList>
            <person name="Wang Z.-S."/>
        </authorList>
    </citation>
    <scope>NUCLEOTIDE SEQUENCE [LARGE SCALE GENOMIC DNA]</scope>
    <source>
        <strain evidence="2 3">NEAU-A12</strain>
    </source>
</reference>
<sequence length="339" mass="37292">MSLFKAETRRLAKRRFSRYFVLGAVLVLVAVAIGMFVSNEKPTPAVIAQAQAEADRYFQEQTGYAAEEKKRCESLTPEQMKQQYGEGFTCDQLGQLQREDVQIQDFMPSQFDFRENFPGMVTTLAAILAMVAFVVGASFIGAEWNSGGMMNLLLWRPRRLQVLSTKLAALVVSLIGLTVTLSAVWTGLFWVIATMRGTTAKMTSGAWQSIGLLELRGMVLVLAAGMIGFGLASIGRHTAMALGAAIGVIVVFQFGLAVVLQVARVRFAEAYLLPFWGIAWLEKEWEVLDYNAPCDFSAVNGCEPPSMVITWQMAGIAMLAVVGLVTMAAMWTMRKRDIT</sequence>
<dbReference type="EMBL" id="JASCTH010000005">
    <property type="protein sequence ID" value="MDI6098818.1"/>
    <property type="molecule type" value="Genomic_DNA"/>
</dbReference>
<feature type="transmembrane region" description="Helical" evidence="1">
    <location>
        <begin position="213"/>
        <end position="234"/>
    </location>
</feature>
<feature type="transmembrane region" description="Helical" evidence="1">
    <location>
        <begin position="167"/>
        <end position="193"/>
    </location>
</feature>
<accession>A0ABT6WGG4</accession>
<name>A0ABT6WGG4_9ACTN</name>
<proteinExistence type="predicted"/>
<protein>
    <submittedName>
        <fullName evidence="2">ABC transporter permease subunit</fullName>
    </submittedName>
</protein>
<feature type="transmembrane region" description="Helical" evidence="1">
    <location>
        <begin position="124"/>
        <end position="146"/>
    </location>
</feature>
<comment type="caution">
    <text evidence="2">The sequence shown here is derived from an EMBL/GenBank/DDBJ whole genome shotgun (WGS) entry which is preliminary data.</text>
</comment>
<keyword evidence="3" id="KW-1185">Reference proteome</keyword>